<dbReference type="GeneID" id="30996335"/>
<feature type="region of interest" description="Disordered" evidence="1">
    <location>
        <begin position="49"/>
        <end position="94"/>
    </location>
</feature>
<dbReference type="RefSeq" id="XP_020074770.1">
    <property type="nucleotide sequence ID" value="XM_020221786.1"/>
</dbReference>
<evidence type="ECO:0000256" key="2">
    <source>
        <dbReference type="SAM" id="SignalP"/>
    </source>
</evidence>
<reference evidence="4" key="1">
    <citation type="submission" date="2016-05" db="EMBL/GenBank/DDBJ databases">
        <title>Comparative genomics of biotechnologically important yeasts.</title>
        <authorList>
            <consortium name="DOE Joint Genome Institute"/>
            <person name="Riley R."/>
            <person name="Haridas S."/>
            <person name="Wolfe K.H."/>
            <person name="Lopes M.R."/>
            <person name="Hittinger C.T."/>
            <person name="Goker M."/>
            <person name="Salamov A."/>
            <person name="Wisecaver J."/>
            <person name="Long T.M."/>
            <person name="Aerts A.L."/>
            <person name="Barry K."/>
            <person name="Choi C."/>
            <person name="Clum A."/>
            <person name="Coughlan A.Y."/>
            <person name="Deshpande S."/>
            <person name="Douglass A.P."/>
            <person name="Hanson S.J."/>
            <person name="Klenk H.-P."/>
            <person name="Labutti K."/>
            <person name="Lapidus A."/>
            <person name="Lindquist E."/>
            <person name="Lipzen A."/>
            <person name="Meier-Kolthoff J.P."/>
            <person name="Ohm R.A."/>
            <person name="Otillar R.P."/>
            <person name="Pangilinan J."/>
            <person name="Peng Y."/>
            <person name="Rokas A."/>
            <person name="Rosa C.A."/>
            <person name="Scheuner C."/>
            <person name="Sibirny A.A."/>
            <person name="Slot J.C."/>
            <person name="Stielow J.B."/>
            <person name="Sun H."/>
            <person name="Kurtzman C.P."/>
            <person name="Blackwell M."/>
            <person name="Grigoriev I.V."/>
            <person name="Jeffries T.W."/>
        </authorList>
    </citation>
    <scope>NUCLEOTIDE SEQUENCE [LARGE SCALE GENOMIC DNA]</scope>
    <source>
        <strain evidence="4">NRRL Y-1933</strain>
    </source>
</reference>
<organism evidence="3 4">
    <name type="scientific">Hyphopichia burtonii NRRL Y-1933</name>
    <dbReference type="NCBI Taxonomy" id="984485"/>
    <lineage>
        <taxon>Eukaryota</taxon>
        <taxon>Fungi</taxon>
        <taxon>Dikarya</taxon>
        <taxon>Ascomycota</taxon>
        <taxon>Saccharomycotina</taxon>
        <taxon>Pichiomycetes</taxon>
        <taxon>Debaryomycetaceae</taxon>
        <taxon>Hyphopichia</taxon>
    </lineage>
</organism>
<sequence length="115" mass="12170">MKFSTIITALQLVLLAQAQTDNSVKAEEAAGESIYDLLKVRSEPLYVQKLERRSNSSSNSTKSNGSNSSTSTSSEDGTSSFQQSTKSSSSPGSRLWSEYSLHGAAAGVLASFLLA</sequence>
<feature type="signal peptide" evidence="2">
    <location>
        <begin position="1"/>
        <end position="18"/>
    </location>
</feature>
<evidence type="ECO:0000256" key="1">
    <source>
        <dbReference type="SAM" id="MobiDB-lite"/>
    </source>
</evidence>
<accession>A0A1E4REN8</accession>
<keyword evidence="2" id="KW-0732">Signal</keyword>
<proteinExistence type="predicted"/>
<name>A0A1E4REN8_9ASCO</name>
<feature type="chain" id="PRO_5009162248" evidence="2">
    <location>
        <begin position="19"/>
        <end position="115"/>
    </location>
</feature>
<dbReference type="Proteomes" id="UP000095085">
    <property type="component" value="Unassembled WGS sequence"/>
</dbReference>
<keyword evidence="4" id="KW-1185">Reference proteome</keyword>
<evidence type="ECO:0000313" key="4">
    <source>
        <dbReference type="Proteomes" id="UP000095085"/>
    </source>
</evidence>
<protein>
    <submittedName>
        <fullName evidence="3">Uncharacterized protein</fullName>
    </submittedName>
</protein>
<feature type="compositionally biased region" description="Low complexity" evidence="1">
    <location>
        <begin position="55"/>
        <end position="93"/>
    </location>
</feature>
<dbReference type="AlphaFoldDB" id="A0A1E4REN8"/>
<evidence type="ECO:0000313" key="3">
    <source>
        <dbReference type="EMBL" id="ODV65703.1"/>
    </source>
</evidence>
<dbReference type="EMBL" id="KV454544">
    <property type="protein sequence ID" value="ODV65703.1"/>
    <property type="molecule type" value="Genomic_DNA"/>
</dbReference>
<gene>
    <name evidence="3" type="ORF">HYPBUDRAFT_153886</name>
</gene>